<keyword evidence="1" id="KW-0812">Transmembrane</keyword>
<dbReference type="Gene3D" id="3.60.15.10">
    <property type="entry name" value="Ribonuclease Z/Hydroxyacylglutathione hydrolase-like"/>
    <property type="match status" value="1"/>
</dbReference>
<keyword evidence="4" id="KW-1185">Reference proteome</keyword>
<feature type="transmembrane region" description="Helical" evidence="1">
    <location>
        <begin position="12"/>
        <end position="30"/>
    </location>
</feature>
<proteinExistence type="predicted"/>
<evidence type="ECO:0000313" key="4">
    <source>
        <dbReference type="Proteomes" id="UP001210231"/>
    </source>
</evidence>
<sequence>MKRFFKILKRALIVLLSLAGVLLIVAFFYMKQAKFGKLANGERLERIQKSPNYKNGKFVNQIIKPTITEGYSMTSLLYQTLFKKFERRFPTDTLPTIKTNLKALPADTNLVVWFGHSSVYMQLDGKRFLIDPVFSGSASPLPNSVKAFKGVDIYTPGDFPEIDYLIISHDHYDHLDYKTILALKPKVKQVVCGLGVGAHFEYWGYAAGQIIEKDWYEQLVVSPGFTIHTFPTHHDGGRSLKRSQSLWLSFVFETPSMTIFYSGDGGYDPVFKEIGKRFGSIDFALMECGQYNVAWQSVHKLPEEVKQATIDINAKRMLPVHHSKFSLAQHPWDEPIIKMKELAKDAPYTLVTPIIGEVLYLDNPSQTFTRWWEGIN</sequence>
<dbReference type="Pfam" id="PF12706">
    <property type="entry name" value="Lactamase_B_2"/>
    <property type="match status" value="1"/>
</dbReference>
<dbReference type="EMBL" id="JAQGEF010000013">
    <property type="protein sequence ID" value="MDA3615477.1"/>
    <property type="molecule type" value="Genomic_DNA"/>
</dbReference>
<organism evidence="3 4">
    <name type="scientific">Polluticaenibacter yanchengensis</name>
    <dbReference type="NCBI Taxonomy" id="3014562"/>
    <lineage>
        <taxon>Bacteria</taxon>
        <taxon>Pseudomonadati</taxon>
        <taxon>Bacteroidota</taxon>
        <taxon>Chitinophagia</taxon>
        <taxon>Chitinophagales</taxon>
        <taxon>Chitinophagaceae</taxon>
        <taxon>Polluticaenibacter</taxon>
    </lineage>
</organism>
<feature type="domain" description="Metallo-beta-lactamase" evidence="2">
    <location>
        <begin position="127"/>
        <end position="322"/>
    </location>
</feature>
<reference evidence="3 4" key="1">
    <citation type="submission" date="2022-12" db="EMBL/GenBank/DDBJ databases">
        <title>Chitinophagaceae gen. sp. nov., a new member of the family Chitinophagaceae, isolated from soil in a chemical factory.</title>
        <authorList>
            <person name="Ke Z."/>
        </authorList>
    </citation>
    <scope>NUCLEOTIDE SEQUENCE [LARGE SCALE GENOMIC DNA]</scope>
    <source>
        <strain evidence="3 4">LY-5</strain>
    </source>
</reference>
<dbReference type="InterPro" id="IPR001279">
    <property type="entry name" value="Metallo-B-lactamas"/>
</dbReference>
<protein>
    <submittedName>
        <fullName evidence="3">MBL fold metallo-hydrolase</fullName>
    </submittedName>
</protein>
<dbReference type="InterPro" id="IPR036866">
    <property type="entry name" value="RibonucZ/Hydroxyglut_hydro"/>
</dbReference>
<evidence type="ECO:0000259" key="2">
    <source>
        <dbReference type="Pfam" id="PF12706"/>
    </source>
</evidence>
<dbReference type="Proteomes" id="UP001210231">
    <property type="component" value="Unassembled WGS sequence"/>
</dbReference>
<dbReference type="SUPFAM" id="SSF56281">
    <property type="entry name" value="Metallo-hydrolase/oxidoreductase"/>
    <property type="match status" value="1"/>
</dbReference>
<accession>A0ABT4UMA9</accession>
<evidence type="ECO:0000313" key="3">
    <source>
        <dbReference type="EMBL" id="MDA3615477.1"/>
    </source>
</evidence>
<dbReference type="InterPro" id="IPR024884">
    <property type="entry name" value="NAPE-PLD"/>
</dbReference>
<dbReference type="PIRSF" id="PIRSF038896">
    <property type="entry name" value="NAPE-PLD"/>
    <property type="match status" value="1"/>
</dbReference>
<name>A0ABT4UMA9_9BACT</name>
<keyword evidence="1" id="KW-1133">Transmembrane helix</keyword>
<keyword evidence="1" id="KW-0472">Membrane</keyword>
<evidence type="ECO:0000256" key="1">
    <source>
        <dbReference type="SAM" id="Phobius"/>
    </source>
</evidence>
<dbReference type="PANTHER" id="PTHR15032">
    <property type="entry name" value="N-ACYL-PHOSPHATIDYLETHANOLAMINE-HYDROLYZING PHOSPHOLIPASE D"/>
    <property type="match status" value="1"/>
</dbReference>
<gene>
    <name evidence="3" type="ORF">O3P16_11710</name>
</gene>
<dbReference type="PANTHER" id="PTHR15032:SF4">
    <property type="entry name" value="N-ACYL-PHOSPHATIDYLETHANOLAMINE-HYDROLYZING PHOSPHOLIPASE D"/>
    <property type="match status" value="1"/>
</dbReference>
<comment type="caution">
    <text evidence="3">The sequence shown here is derived from an EMBL/GenBank/DDBJ whole genome shotgun (WGS) entry which is preliminary data.</text>
</comment>